<keyword evidence="5 9" id="KW-0769">Symport</keyword>
<dbReference type="PATRIC" id="fig|319653.3.peg.267"/>
<proteinExistence type="inferred from homology"/>
<comment type="similarity">
    <text evidence="9">Belongs to the dicarboxylate/amino acid:cation symporter (DAACS) (TC 2.A.23) family.</text>
</comment>
<dbReference type="GO" id="GO:0005295">
    <property type="term" value="F:neutral L-amino acid:sodium symporter activity"/>
    <property type="evidence" value="ECO:0007669"/>
    <property type="project" value="TreeGrafter"/>
</dbReference>
<evidence type="ECO:0000313" key="11">
    <source>
        <dbReference type="Proteomes" id="UP000051749"/>
    </source>
</evidence>
<dbReference type="InterPro" id="IPR001991">
    <property type="entry name" value="Na-dicarboxylate_symporter"/>
</dbReference>
<dbReference type="SUPFAM" id="SSF118215">
    <property type="entry name" value="Proton glutamate symport protein"/>
    <property type="match status" value="1"/>
</dbReference>
<dbReference type="HAMAP" id="MF_01582">
    <property type="entry name" value="Ser_Thr_transp_SstT"/>
    <property type="match status" value="1"/>
</dbReference>
<evidence type="ECO:0000256" key="8">
    <source>
        <dbReference type="ARBA" id="ARBA00023136"/>
    </source>
</evidence>
<dbReference type="EMBL" id="JQBY01000010">
    <property type="protein sequence ID" value="KRN82503.1"/>
    <property type="molecule type" value="Genomic_DNA"/>
</dbReference>
<evidence type="ECO:0000256" key="9">
    <source>
        <dbReference type="HAMAP-Rule" id="MF_01582"/>
    </source>
</evidence>
<feature type="transmembrane region" description="Helical" evidence="9">
    <location>
        <begin position="212"/>
        <end position="238"/>
    </location>
</feature>
<accession>A0A0R2K7P8</accession>
<dbReference type="GO" id="GO:0032329">
    <property type="term" value="P:serine transport"/>
    <property type="evidence" value="ECO:0007669"/>
    <property type="project" value="InterPro"/>
</dbReference>
<comment type="caution">
    <text evidence="10">The sequence shown here is derived from an EMBL/GenBank/DDBJ whole genome shotgun (WGS) entry which is preliminary data.</text>
</comment>
<reference evidence="10 11" key="1">
    <citation type="journal article" date="2015" name="Genome Announc.">
        <title>Expanding the biotechnology potential of lactobacilli through comparative genomics of 213 strains and associated genera.</title>
        <authorList>
            <person name="Sun Z."/>
            <person name="Harris H.M."/>
            <person name="McCann A."/>
            <person name="Guo C."/>
            <person name="Argimon S."/>
            <person name="Zhang W."/>
            <person name="Yang X."/>
            <person name="Jeffery I.B."/>
            <person name="Cooney J.C."/>
            <person name="Kagawa T.F."/>
            <person name="Liu W."/>
            <person name="Song Y."/>
            <person name="Salvetti E."/>
            <person name="Wrobel A."/>
            <person name="Rasinkangas P."/>
            <person name="Parkhill J."/>
            <person name="Rea M.C."/>
            <person name="O'Sullivan O."/>
            <person name="Ritari J."/>
            <person name="Douillard F.P."/>
            <person name="Paul Ross R."/>
            <person name="Yang R."/>
            <person name="Briner A.E."/>
            <person name="Felis G.E."/>
            <person name="de Vos W.M."/>
            <person name="Barrangou R."/>
            <person name="Klaenhammer T.R."/>
            <person name="Caufield P.W."/>
            <person name="Cui Y."/>
            <person name="Zhang H."/>
            <person name="O'Toole P.W."/>
        </authorList>
    </citation>
    <scope>NUCLEOTIDE SEQUENCE [LARGE SCALE GENOMIC DNA]</scope>
    <source>
        <strain evidence="10 11">DSM 22301</strain>
    </source>
</reference>
<feature type="transmembrane region" description="Helical" evidence="9">
    <location>
        <begin position="82"/>
        <end position="102"/>
    </location>
</feature>
<keyword evidence="6 9" id="KW-0029">Amino-acid transport</keyword>
<evidence type="ECO:0000256" key="6">
    <source>
        <dbReference type="ARBA" id="ARBA00022970"/>
    </source>
</evidence>
<dbReference type="PANTHER" id="PTHR42865">
    <property type="entry name" value="PROTON/GLUTAMATE-ASPARTATE SYMPORTER"/>
    <property type="match status" value="1"/>
</dbReference>
<dbReference type="Proteomes" id="UP000051749">
    <property type="component" value="Unassembled WGS sequence"/>
</dbReference>
<organism evidence="10 11">
    <name type="scientific">Pediococcus ethanolidurans</name>
    <dbReference type="NCBI Taxonomy" id="319653"/>
    <lineage>
        <taxon>Bacteria</taxon>
        <taxon>Bacillati</taxon>
        <taxon>Bacillota</taxon>
        <taxon>Bacilli</taxon>
        <taxon>Lactobacillales</taxon>
        <taxon>Lactobacillaceae</taxon>
        <taxon>Pediococcus</taxon>
    </lineage>
</organism>
<dbReference type="GO" id="GO:0015826">
    <property type="term" value="P:threonine transport"/>
    <property type="evidence" value="ECO:0007669"/>
    <property type="project" value="InterPro"/>
</dbReference>
<feature type="transmembrane region" description="Helical" evidence="9">
    <location>
        <begin position="12"/>
        <end position="32"/>
    </location>
</feature>
<keyword evidence="4 9" id="KW-0812">Transmembrane</keyword>
<evidence type="ECO:0000256" key="3">
    <source>
        <dbReference type="ARBA" id="ARBA00022475"/>
    </source>
</evidence>
<comment type="caution">
    <text evidence="9">Lacks conserved residue(s) required for the propagation of feature annotation.</text>
</comment>
<evidence type="ECO:0000256" key="4">
    <source>
        <dbReference type="ARBA" id="ARBA00022692"/>
    </source>
</evidence>
<dbReference type="Gene3D" id="1.10.3860.10">
    <property type="entry name" value="Sodium:dicarboxylate symporter"/>
    <property type="match status" value="1"/>
</dbReference>
<evidence type="ECO:0000256" key="5">
    <source>
        <dbReference type="ARBA" id="ARBA00022847"/>
    </source>
</evidence>
<comment type="function">
    <text evidence="9">Involved in the import of serine and threonine into the cell, with the concomitant import of sodium (symport system).</text>
</comment>
<gene>
    <name evidence="9" type="primary">sstT</name>
    <name evidence="10" type="ORF">IV87_GL000260</name>
</gene>
<sequence length="441" mass="46697">MDVKFVWKKFTSISLIERILVGIIVGTILGVWVPKLTWITIIGDLFINSLKAIAPLLVFLLILSSMSKHEKGSKTHMRSIVVLYLAATFVAAVVAVGASYLFPVDILLPKVSTAATAAPKGIASILKNVLNNAVENPIKALVEGQYLAILVWASLIGMGLRAAGKQTKQVVNELSTAVTGVVQLIIQLAPFGIVGLVFTSVSETGITGLAKYGQLILLVVGSMMFVALIVYPAMVWLATHQNPYPLSLFTLRESGIPAFFTRSSAVNIPINMELSRRLGLSEKTYAISIPLGASANSGGAAMTISIMTLATTHTLGMEVSFPLAFLLCLLSAISATGASGIAGGSLLLIPLACSLFGISNDIAMQVVGVGFIIGVIQDSVETAVNSASDLLFTATAEFADLRRAGKPVNISERVRQAKRNDQSAQKEVALKLQSIESEARD</sequence>
<dbReference type="AlphaFoldDB" id="A0A0R2K7P8"/>
<dbReference type="Pfam" id="PF00375">
    <property type="entry name" value="SDF"/>
    <property type="match status" value="1"/>
</dbReference>
<keyword evidence="8 9" id="KW-0472">Membrane</keyword>
<comment type="catalytic activity">
    <reaction evidence="9">
        <text>L-threonine(in) + Na(+)(in) = L-threonine(out) + Na(+)(out)</text>
        <dbReference type="Rhea" id="RHEA:69999"/>
        <dbReference type="ChEBI" id="CHEBI:29101"/>
        <dbReference type="ChEBI" id="CHEBI:57926"/>
    </reaction>
</comment>
<comment type="catalytic activity">
    <reaction evidence="9">
        <text>L-serine(in) + Na(+)(in) = L-serine(out) + Na(+)(out)</text>
        <dbReference type="Rhea" id="RHEA:29575"/>
        <dbReference type="ChEBI" id="CHEBI:29101"/>
        <dbReference type="ChEBI" id="CHEBI:33384"/>
    </reaction>
</comment>
<evidence type="ECO:0000256" key="7">
    <source>
        <dbReference type="ARBA" id="ARBA00022989"/>
    </source>
</evidence>
<keyword evidence="7 9" id="KW-1133">Transmembrane helix</keyword>
<dbReference type="NCBIfam" id="NF010151">
    <property type="entry name" value="PRK13628.1"/>
    <property type="match status" value="1"/>
</dbReference>
<evidence type="ECO:0000256" key="1">
    <source>
        <dbReference type="ARBA" id="ARBA00004141"/>
    </source>
</evidence>
<feature type="transmembrane region" description="Helical" evidence="9">
    <location>
        <begin position="285"/>
        <end position="311"/>
    </location>
</feature>
<keyword evidence="3 9" id="KW-1003">Cell membrane</keyword>
<keyword evidence="2 9" id="KW-0813">Transport</keyword>
<name>A0A0R2K7P8_9LACO</name>
<protein>
    <recommendedName>
        <fullName evidence="9">Serine/threonine transporter SstT</fullName>
    </recommendedName>
    <alternativeName>
        <fullName evidence="9">Na(+)/serine-threonine symporter</fullName>
    </alternativeName>
</protein>
<evidence type="ECO:0000313" key="10">
    <source>
        <dbReference type="EMBL" id="KRN82503.1"/>
    </source>
</evidence>
<dbReference type="GO" id="GO:0005886">
    <property type="term" value="C:plasma membrane"/>
    <property type="evidence" value="ECO:0007669"/>
    <property type="project" value="UniProtKB-SubCell"/>
</dbReference>
<feature type="transmembrane region" description="Helical" evidence="9">
    <location>
        <begin position="323"/>
        <end position="349"/>
    </location>
</feature>
<feature type="transmembrane region" description="Helical" evidence="9">
    <location>
        <begin position="38"/>
        <end position="62"/>
    </location>
</feature>
<dbReference type="STRING" id="319653.SAMN04487973_1023"/>
<evidence type="ECO:0000256" key="2">
    <source>
        <dbReference type="ARBA" id="ARBA00022448"/>
    </source>
</evidence>
<dbReference type="PANTHER" id="PTHR42865:SF8">
    <property type="entry name" value="SERINE_THREONINE TRANSPORTER SSTT"/>
    <property type="match status" value="1"/>
</dbReference>
<comment type="subcellular location">
    <subcellularLocation>
        <location evidence="9">Cell membrane</location>
        <topology evidence="9">Multi-pass membrane protein</topology>
    </subcellularLocation>
    <subcellularLocation>
        <location evidence="1">Membrane</location>
        <topology evidence="1">Multi-pass membrane protein</topology>
    </subcellularLocation>
</comment>
<dbReference type="InterPro" id="IPR023025">
    <property type="entry name" value="Ser_Thr_transp_SstT"/>
</dbReference>
<dbReference type="InterPro" id="IPR036458">
    <property type="entry name" value="Na:dicarbo_symporter_sf"/>
</dbReference>
<dbReference type="PRINTS" id="PR00173">
    <property type="entry name" value="EDTRNSPORT"/>
</dbReference>
<feature type="transmembrane region" description="Helical" evidence="9">
    <location>
        <begin position="176"/>
        <end position="200"/>
    </location>
</feature>